<accession>A0A844FUU9</accession>
<keyword evidence="6 8" id="KW-0368">Histidine biosynthesis</keyword>
<dbReference type="GO" id="GO:0005737">
    <property type="term" value="C:cytoplasm"/>
    <property type="evidence" value="ECO:0007669"/>
    <property type="project" value="TreeGrafter"/>
</dbReference>
<dbReference type="AlphaFoldDB" id="A0A844FUU9"/>
<dbReference type="EMBL" id="VUNM01000010">
    <property type="protein sequence ID" value="MST89150.1"/>
    <property type="molecule type" value="Genomic_DNA"/>
</dbReference>
<evidence type="ECO:0000256" key="5">
    <source>
        <dbReference type="ARBA" id="ARBA00022801"/>
    </source>
</evidence>
<dbReference type="PANTHER" id="PTHR21039">
    <property type="entry name" value="HISTIDINOL PHOSPHATASE-RELATED"/>
    <property type="match status" value="1"/>
</dbReference>
<dbReference type="InterPro" id="IPR016195">
    <property type="entry name" value="Pol/histidinol_Pase-like"/>
</dbReference>
<keyword evidence="4 8" id="KW-0028">Amino-acid biosynthesis</keyword>
<dbReference type="InterPro" id="IPR010140">
    <property type="entry name" value="Histidinol_P_phosphatase_HisJ"/>
</dbReference>
<dbReference type="NCBIfam" id="TIGR01856">
    <property type="entry name" value="hisJ_fam"/>
    <property type="match status" value="1"/>
</dbReference>
<dbReference type="UniPathway" id="UPA00031">
    <property type="reaction ID" value="UER00013"/>
</dbReference>
<keyword evidence="5 8" id="KW-0378">Hydrolase</keyword>
<proteinExistence type="inferred from homology"/>
<dbReference type="SUPFAM" id="SSF89550">
    <property type="entry name" value="PHP domain-like"/>
    <property type="match status" value="1"/>
</dbReference>
<feature type="domain" description="PHP" evidence="9">
    <location>
        <begin position="4"/>
        <end position="217"/>
    </location>
</feature>
<protein>
    <recommendedName>
        <fullName evidence="3 8">Histidinol-phosphatase</fullName>
        <shortName evidence="8">HolPase</shortName>
        <ecNumber evidence="3 8">3.1.3.15</ecNumber>
    </recommendedName>
</protein>
<dbReference type="EC" id="3.1.3.15" evidence="3 8"/>
<dbReference type="GO" id="GO:0004401">
    <property type="term" value="F:histidinol-phosphatase activity"/>
    <property type="evidence" value="ECO:0007669"/>
    <property type="project" value="UniProtKB-UniRule"/>
</dbReference>
<dbReference type="PANTHER" id="PTHR21039:SF0">
    <property type="entry name" value="HISTIDINOL-PHOSPHATASE"/>
    <property type="match status" value="1"/>
</dbReference>
<name>A0A844FUU9_9FIRM</name>
<gene>
    <name evidence="10" type="ORF">FYJ79_06125</name>
</gene>
<comment type="pathway">
    <text evidence="1 8">Amino-acid biosynthesis; L-histidine biosynthesis; L-histidine from 5-phospho-alpha-D-ribose 1-diphosphate: step 8/9.</text>
</comment>
<reference evidence="10 11" key="1">
    <citation type="submission" date="2019-08" db="EMBL/GenBank/DDBJ databases">
        <title>In-depth cultivation of the pig gut microbiome towards novel bacterial diversity and tailored functional studies.</title>
        <authorList>
            <person name="Wylensek D."/>
            <person name="Hitch T.C.A."/>
            <person name="Clavel T."/>
        </authorList>
    </citation>
    <scope>NUCLEOTIDE SEQUENCE [LARGE SCALE GENOMIC DNA]</scope>
    <source>
        <strain evidence="10 11">CA-Schmier-601-WT-3</strain>
    </source>
</reference>
<dbReference type="InterPro" id="IPR004013">
    <property type="entry name" value="PHP_dom"/>
</dbReference>
<comment type="similarity">
    <text evidence="2 8">Belongs to the PHP hydrolase family. HisK subfamily.</text>
</comment>
<dbReference type="GO" id="GO:0000105">
    <property type="term" value="P:L-histidine biosynthetic process"/>
    <property type="evidence" value="ECO:0007669"/>
    <property type="project" value="UniProtKB-UniRule"/>
</dbReference>
<evidence type="ECO:0000313" key="11">
    <source>
        <dbReference type="Proteomes" id="UP000442619"/>
    </source>
</evidence>
<evidence type="ECO:0000256" key="8">
    <source>
        <dbReference type="RuleBase" id="RU366003"/>
    </source>
</evidence>
<dbReference type="Gene3D" id="3.20.20.140">
    <property type="entry name" value="Metal-dependent hydrolases"/>
    <property type="match status" value="1"/>
</dbReference>
<sequence>MYADYHLHSEFSDDSREPMDNQIQQAISLGLNEICFTDHVDYGIKRDWDDPRGVEWRGGDGISSSKDEMDPLANVNYPEYFAKLLRMRVTYSKDITIRSGLEFGIQSITVDDYKKLYNHYQDQLDFVLFSMHQVNNLEFWTQDFQAGKTQQEYNEEYYREILKTMKLFKNYSVLAHLDLLVRYDKNGVYPFEKLEDIIAEILKQAIHDNKGIEVNTSSWHYGLADTQPSRKILKLYKDLGGKIITVGSDAHSTKYLADHIKDAYAILKDEIGFEEITTFDHMQPVFHKL</sequence>
<evidence type="ECO:0000256" key="3">
    <source>
        <dbReference type="ARBA" id="ARBA00013085"/>
    </source>
</evidence>
<evidence type="ECO:0000256" key="7">
    <source>
        <dbReference type="ARBA" id="ARBA00049158"/>
    </source>
</evidence>
<dbReference type="Proteomes" id="UP000442619">
    <property type="component" value="Unassembled WGS sequence"/>
</dbReference>
<evidence type="ECO:0000313" key="10">
    <source>
        <dbReference type="EMBL" id="MST89150.1"/>
    </source>
</evidence>
<dbReference type="RefSeq" id="WP_154515493.1">
    <property type="nucleotide sequence ID" value="NZ_VUNM01000010.1"/>
</dbReference>
<evidence type="ECO:0000259" key="9">
    <source>
        <dbReference type="Pfam" id="PF02811"/>
    </source>
</evidence>
<evidence type="ECO:0000256" key="4">
    <source>
        <dbReference type="ARBA" id="ARBA00022605"/>
    </source>
</evidence>
<evidence type="ECO:0000256" key="2">
    <source>
        <dbReference type="ARBA" id="ARBA00009152"/>
    </source>
</evidence>
<comment type="caution">
    <text evidence="10">The sequence shown here is derived from an EMBL/GenBank/DDBJ whole genome shotgun (WGS) entry which is preliminary data.</text>
</comment>
<dbReference type="Pfam" id="PF02811">
    <property type="entry name" value="PHP"/>
    <property type="match status" value="1"/>
</dbReference>
<evidence type="ECO:0000256" key="1">
    <source>
        <dbReference type="ARBA" id="ARBA00004970"/>
    </source>
</evidence>
<evidence type="ECO:0000256" key="6">
    <source>
        <dbReference type="ARBA" id="ARBA00023102"/>
    </source>
</evidence>
<organism evidence="10 11">
    <name type="scientific">Sharpea porci</name>
    <dbReference type="NCBI Taxonomy" id="2652286"/>
    <lineage>
        <taxon>Bacteria</taxon>
        <taxon>Bacillati</taxon>
        <taxon>Bacillota</taxon>
        <taxon>Erysipelotrichia</taxon>
        <taxon>Erysipelotrichales</taxon>
        <taxon>Coprobacillaceae</taxon>
        <taxon>Sharpea</taxon>
    </lineage>
</organism>
<keyword evidence="11" id="KW-1185">Reference proteome</keyword>
<comment type="catalytic activity">
    <reaction evidence="7 8">
        <text>L-histidinol phosphate + H2O = L-histidinol + phosphate</text>
        <dbReference type="Rhea" id="RHEA:14465"/>
        <dbReference type="ChEBI" id="CHEBI:15377"/>
        <dbReference type="ChEBI" id="CHEBI:43474"/>
        <dbReference type="ChEBI" id="CHEBI:57699"/>
        <dbReference type="ChEBI" id="CHEBI:57980"/>
        <dbReference type="EC" id="3.1.3.15"/>
    </reaction>
</comment>